<evidence type="ECO:0000313" key="3">
    <source>
        <dbReference type="Proteomes" id="UP000579647"/>
    </source>
</evidence>
<evidence type="ECO:0000313" key="2">
    <source>
        <dbReference type="EMBL" id="MBB5489262.1"/>
    </source>
</evidence>
<dbReference type="Proteomes" id="UP000579647">
    <property type="component" value="Unassembled WGS sequence"/>
</dbReference>
<proteinExistence type="predicted"/>
<protein>
    <submittedName>
        <fullName evidence="2">Uncharacterized protein</fullName>
    </submittedName>
</protein>
<reference evidence="2 3" key="1">
    <citation type="submission" date="2020-08" db="EMBL/GenBank/DDBJ databases">
        <title>Sequencing the genomes of 1000 actinobacteria strains.</title>
        <authorList>
            <person name="Klenk H.-P."/>
        </authorList>
    </citation>
    <scope>NUCLEOTIDE SEQUENCE [LARGE SCALE GENOMIC DNA]</scope>
    <source>
        <strain evidence="2 3">DSM 44598</strain>
    </source>
</reference>
<organism evidence="2 3">
    <name type="scientific">Nocardiopsis metallicus</name>
    <dbReference type="NCBI Taxonomy" id="179819"/>
    <lineage>
        <taxon>Bacteria</taxon>
        <taxon>Bacillati</taxon>
        <taxon>Actinomycetota</taxon>
        <taxon>Actinomycetes</taxon>
        <taxon>Streptosporangiales</taxon>
        <taxon>Nocardiopsidaceae</taxon>
        <taxon>Nocardiopsis</taxon>
    </lineage>
</organism>
<comment type="caution">
    <text evidence="2">The sequence shown here is derived from an EMBL/GenBank/DDBJ whole genome shotgun (WGS) entry which is preliminary data.</text>
</comment>
<evidence type="ECO:0000256" key="1">
    <source>
        <dbReference type="SAM" id="MobiDB-lite"/>
    </source>
</evidence>
<gene>
    <name evidence="2" type="ORF">HNR07_000399</name>
</gene>
<keyword evidence="3" id="KW-1185">Reference proteome</keyword>
<dbReference type="EMBL" id="JACHDO010000001">
    <property type="protein sequence ID" value="MBB5489262.1"/>
    <property type="molecule type" value="Genomic_DNA"/>
</dbReference>
<sequence length="148" mass="15955">MLEAALDVCNRAASHASRVARDSGARHKYALQDKVYHQLKAEFDRKAQPTPRAIGKVADAYTTRKANLDAGNLGRKGSASASGWPPPRSPTDASGSVLAEKQRSVLRSPSFARLRGFTARKARGPGSRSWTRPTPLSPARTTTTTLQT</sequence>
<dbReference type="AlphaFoldDB" id="A0A840VZN6"/>
<feature type="compositionally biased region" description="Low complexity" evidence="1">
    <location>
        <begin position="131"/>
        <end position="148"/>
    </location>
</feature>
<feature type="region of interest" description="Disordered" evidence="1">
    <location>
        <begin position="67"/>
        <end position="148"/>
    </location>
</feature>
<name>A0A840VZN6_9ACTN</name>
<accession>A0A840VZN6</accession>